<protein>
    <recommendedName>
        <fullName evidence="4">Glucan 4-alpha-glucosidase</fullName>
    </recommendedName>
</protein>
<feature type="compositionally biased region" description="Low complexity" evidence="1">
    <location>
        <begin position="687"/>
        <end position="702"/>
    </location>
</feature>
<feature type="region of interest" description="Disordered" evidence="1">
    <location>
        <begin position="599"/>
        <end position="786"/>
    </location>
</feature>
<feature type="compositionally biased region" description="Low complexity" evidence="1">
    <location>
        <begin position="10"/>
        <end position="23"/>
    </location>
</feature>
<dbReference type="AlphaFoldDB" id="A0A4R8QH55"/>
<feature type="region of interest" description="Disordered" evidence="1">
    <location>
        <begin position="333"/>
        <end position="357"/>
    </location>
</feature>
<feature type="compositionally biased region" description="Low complexity" evidence="1">
    <location>
        <begin position="760"/>
        <end position="777"/>
    </location>
</feature>
<name>A0A4R8QH55_9PEZI</name>
<feature type="compositionally biased region" description="Polar residues" evidence="1">
    <location>
        <begin position="618"/>
        <end position="643"/>
    </location>
</feature>
<accession>A0A4R8QH55</accession>
<feature type="compositionally biased region" description="Polar residues" evidence="1">
    <location>
        <begin position="37"/>
        <end position="49"/>
    </location>
</feature>
<evidence type="ECO:0000256" key="1">
    <source>
        <dbReference type="SAM" id="MobiDB-lite"/>
    </source>
</evidence>
<dbReference type="Proteomes" id="UP000295083">
    <property type="component" value="Unassembled WGS sequence"/>
</dbReference>
<evidence type="ECO:0000313" key="3">
    <source>
        <dbReference type="Proteomes" id="UP000295083"/>
    </source>
</evidence>
<evidence type="ECO:0000313" key="2">
    <source>
        <dbReference type="EMBL" id="TDZ38202.1"/>
    </source>
</evidence>
<feature type="compositionally biased region" description="Basic and acidic residues" evidence="1">
    <location>
        <begin position="277"/>
        <end position="300"/>
    </location>
</feature>
<gene>
    <name evidence="2" type="ORF">C8035_v006821</name>
</gene>
<keyword evidence="3" id="KW-1185">Reference proteome</keyword>
<feature type="region of interest" description="Disordered" evidence="1">
    <location>
        <begin position="202"/>
        <end position="306"/>
    </location>
</feature>
<reference evidence="2 3" key="1">
    <citation type="submission" date="2018-11" db="EMBL/GenBank/DDBJ databases">
        <title>Genome sequence and assembly of Colletotrichum spinosum.</title>
        <authorList>
            <person name="Gan P."/>
            <person name="Shirasu K."/>
        </authorList>
    </citation>
    <scope>NUCLEOTIDE SEQUENCE [LARGE SCALE GENOMIC DNA]</scope>
    <source>
        <strain evidence="2 3">CBS 515.97</strain>
    </source>
</reference>
<feature type="compositionally biased region" description="Acidic residues" evidence="1">
    <location>
        <begin position="605"/>
        <end position="614"/>
    </location>
</feature>
<evidence type="ECO:0008006" key="4">
    <source>
        <dbReference type="Google" id="ProtNLM"/>
    </source>
</evidence>
<comment type="caution">
    <text evidence="2">The sequence shown here is derived from an EMBL/GenBank/DDBJ whole genome shotgun (WGS) entry which is preliminary data.</text>
</comment>
<feature type="region of interest" description="Disordered" evidence="1">
    <location>
        <begin position="1"/>
        <end position="165"/>
    </location>
</feature>
<organism evidence="2 3">
    <name type="scientific">Colletotrichum spinosum</name>
    <dbReference type="NCBI Taxonomy" id="1347390"/>
    <lineage>
        <taxon>Eukaryota</taxon>
        <taxon>Fungi</taxon>
        <taxon>Dikarya</taxon>
        <taxon>Ascomycota</taxon>
        <taxon>Pezizomycotina</taxon>
        <taxon>Sordariomycetes</taxon>
        <taxon>Hypocreomycetidae</taxon>
        <taxon>Glomerellales</taxon>
        <taxon>Glomerellaceae</taxon>
        <taxon>Colletotrichum</taxon>
        <taxon>Colletotrichum orbiculare species complex</taxon>
    </lineage>
</organism>
<proteinExistence type="predicted"/>
<dbReference type="EMBL" id="QAPG01000018">
    <property type="protein sequence ID" value="TDZ38202.1"/>
    <property type="molecule type" value="Genomic_DNA"/>
</dbReference>
<feature type="region of interest" description="Disordered" evidence="1">
    <location>
        <begin position="490"/>
        <end position="532"/>
    </location>
</feature>
<sequence>MDDPWGSPWATTDNATASAASPSKTILEPPPPAFLNTPGNINLPTSQSPWLEDASFGDWASPDPREANNASPWAWGSDAAPIEQLTPSYEPRRKSSTPKWPRSRSVSPGPRAPMTPNCASPGHLSPDPWANHAASFPKDDPEPIAHLPQIPDIPDIPPVVPEDFRLELEPVTPQQIIDIHNLADERPTLHFDDSVLEPIPQSLDAVGPASPHSGLFIPERDEGLDASSVSAASDEDDDPPPHADSPITSIEDNPLPRTIRRKPSSKVQELVEMYDGIARKTTIDPERPLSTRRSTSRDPDADTTVSAAAVEAAAPGDEHTTATMMAVSGQAALGDSSRCGAGTASEEEAPGRPDIPDHEPFVVDMSNLDDLVPEVVVDKPENAGDVSDRIIIDSFTNISERKMWYRISRHDSLRKFNVGDDDSYVRITWSNSTMRDETMKIVRRWMEEDSMGGKAFRGGLARKSGGQFFGWDATTESTPVDLDRVFGRRPKPQASVHRPTHSIGALPSLSTMPMVPSSKESTPASAQPKDKWNEPATFGWSTEAGNARVSHEIKAPERPALVKPLPLGFAGFDNKPKSHVSLPAFVSTKPIVPVTPTVESATKEEAEDDDDDWGEMMSPTTGEETDSASMPKTSWDSFSTNPLPDSVLPTGSGDTRLGQPIGDILGAGNKLTDNNKSGGRDIGGVIGPAPASTSAAAGGAPSTEERTLKPPALDSKYTFRPSSTAKRPAHISIAPSLGDPQGPSPSPFQDGKAGVSARGLLDTPQTTGLQTPTTAQPRNGSDDDEVVGQVLRNLPDLSYMLK</sequence>